<keyword evidence="6" id="KW-1185">Reference proteome</keyword>
<comment type="similarity">
    <text evidence="1">Belongs to the eukaryotic ribosomal protein eL18 family.</text>
</comment>
<dbReference type="PROSITE" id="PS01106">
    <property type="entry name" value="RIBOSOMAL_L18E"/>
    <property type="match status" value="1"/>
</dbReference>
<dbReference type="InterPro" id="IPR000039">
    <property type="entry name" value="Ribosomal_eL18"/>
</dbReference>
<dbReference type="GO" id="GO:0022625">
    <property type="term" value="C:cytosolic large ribosomal subunit"/>
    <property type="evidence" value="ECO:0007669"/>
    <property type="project" value="TreeGrafter"/>
</dbReference>
<evidence type="ECO:0000313" key="5">
    <source>
        <dbReference type="EMBL" id="RSH84874.1"/>
    </source>
</evidence>
<dbReference type="InterPro" id="IPR021132">
    <property type="entry name" value="Ribosomal_eL18/eL18-A/B/_CS"/>
</dbReference>
<dbReference type="PANTHER" id="PTHR10934">
    <property type="entry name" value="60S RIBOSOMAL PROTEIN L18"/>
    <property type="match status" value="1"/>
</dbReference>
<evidence type="ECO:0000313" key="6">
    <source>
        <dbReference type="Proteomes" id="UP000279236"/>
    </source>
</evidence>
<dbReference type="RefSeq" id="XP_028478322.1">
    <property type="nucleotide sequence ID" value="XM_028621870.1"/>
</dbReference>
<dbReference type="InterPro" id="IPR021131">
    <property type="entry name" value="Ribosomal_uL15/eL18"/>
</dbReference>
<keyword evidence="2" id="KW-0689">Ribosomal protein</keyword>
<dbReference type="Pfam" id="PF17135">
    <property type="entry name" value="Ribosomal_L18"/>
    <property type="match status" value="1"/>
</dbReference>
<keyword evidence="3" id="KW-0687">Ribonucleoprotein</keyword>
<feature type="domain" description="Large ribosomal subunit protein uL15/eL18" evidence="4">
    <location>
        <begin position="2"/>
        <end position="186"/>
    </location>
</feature>
<dbReference type="FunFam" id="3.100.10.10:FF:000001">
    <property type="entry name" value="60S ribosomal protein L18"/>
    <property type="match status" value="1"/>
</dbReference>
<sequence>MGIDIRRHHVKKGSRQAPKSEDAYLLLLVKLYRFLARRTESRFNATVLRRLFMSKINRPPISLSRIIKETAASNPDNSKTVVVVGAILDDERLPEVPKLSIAALRFSGAARARILAAGGEALTLDQLALRAPTGSNTVLLRGKRSARTAVRHFGGPLAGARPYTAARSKNRKIEMARGRRASRGFKIKSSHK</sequence>
<dbReference type="SUPFAM" id="SSF52080">
    <property type="entry name" value="Ribosomal proteins L15p and L18e"/>
    <property type="match status" value="1"/>
</dbReference>
<dbReference type="OrthoDB" id="6353017at2759"/>
<organism evidence="5 6">
    <name type="scientific">Apiotrichum porosum</name>
    <dbReference type="NCBI Taxonomy" id="105984"/>
    <lineage>
        <taxon>Eukaryota</taxon>
        <taxon>Fungi</taxon>
        <taxon>Dikarya</taxon>
        <taxon>Basidiomycota</taxon>
        <taxon>Agaricomycotina</taxon>
        <taxon>Tremellomycetes</taxon>
        <taxon>Trichosporonales</taxon>
        <taxon>Trichosporonaceae</taxon>
        <taxon>Apiotrichum</taxon>
    </lineage>
</organism>
<accession>A0A427Y135</accession>
<evidence type="ECO:0000256" key="3">
    <source>
        <dbReference type="ARBA" id="ARBA00023274"/>
    </source>
</evidence>
<dbReference type="GO" id="GO:0006412">
    <property type="term" value="P:translation"/>
    <property type="evidence" value="ECO:0007669"/>
    <property type="project" value="InterPro"/>
</dbReference>
<dbReference type="Gene3D" id="3.100.10.10">
    <property type="match status" value="1"/>
</dbReference>
<evidence type="ECO:0000256" key="2">
    <source>
        <dbReference type="ARBA" id="ARBA00022980"/>
    </source>
</evidence>
<proteinExistence type="inferred from homology"/>
<dbReference type="Proteomes" id="UP000279236">
    <property type="component" value="Unassembled WGS sequence"/>
</dbReference>
<dbReference type="GO" id="GO:0003735">
    <property type="term" value="F:structural constituent of ribosome"/>
    <property type="evidence" value="ECO:0007669"/>
    <property type="project" value="InterPro"/>
</dbReference>
<dbReference type="GeneID" id="39590950"/>
<name>A0A427Y135_9TREE</name>
<reference evidence="5 6" key="1">
    <citation type="submission" date="2018-11" db="EMBL/GenBank/DDBJ databases">
        <title>Genome sequence of Apiotrichum porosum DSM 27194.</title>
        <authorList>
            <person name="Aliyu H."/>
            <person name="Gorte O."/>
            <person name="Ochsenreither K."/>
        </authorList>
    </citation>
    <scope>NUCLEOTIDE SEQUENCE [LARGE SCALE GENOMIC DNA]</scope>
    <source>
        <strain evidence="5 6">DSM 27194</strain>
    </source>
</reference>
<protein>
    <recommendedName>
        <fullName evidence="4">Large ribosomal subunit protein uL15/eL18 domain-containing protein</fullName>
    </recommendedName>
</protein>
<evidence type="ECO:0000256" key="1">
    <source>
        <dbReference type="ARBA" id="ARBA00006815"/>
    </source>
</evidence>
<comment type="caution">
    <text evidence="5">The sequence shown here is derived from an EMBL/GenBank/DDBJ whole genome shotgun (WGS) entry which is preliminary data.</text>
</comment>
<gene>
    <name evidence="5" type="ORF">EHS24_006407</name>
</gene>
<dbReference type="STRING" id="105984.A0A427Y135"/>
<dbReference type="InterPro" id="IPR036227">
    <property type="entry name" value="Ribosomal_uL15/eL18_sf"/>
</dbReference>
<dbReference type="EMBL" id="RSCE01000003">
    <property type="protein sequence ID" value="RSH84874.1"/>
    <property type="molecule type" value="Genomic_DNA"/>
</dbReference>
<dbReference type="PANTHER" id="PTHR10934:SF2">
    <property type="entry name" value="LARGE RIBOSOMAL SUBUNIT PROTEIN EL18"/>
    <property type="match status" value="1"/>
</dbReference>
<dbReference type="GO" id="GO:0003723">
    <property type="term" value="F:RNA binding"/>
    <property type="evidence" value="ECO:0007669"/>
    <property type="project" value="TreeGrafter"/>
</dbReference>
<evidence type="ECO:0000259" key="4">
    <source>
        <dbReference type="Pfam" id="PF17135"/>
    </source>
</evidence>
<dbReference type="AlphaFoldDB" id="A0A427Y135"/>